<protein>
    <recommendedName>
        <fullName evidence="2">DUF7815 domain-containing protein</fullName>
    </recommendedName>
</protein>
<dbReference type="AlphaFoldDB" id="A0A9Q0JUP4"/>
<evidence type="ECO:0000313" key="4">
    <source>
        <dbReference type="Proteomes" id="UP001141806"/>
    </source>
</evidence>
<organism evidence="3 4">
    <name type="scientific">Protea cynaroides</name>
    <dbReference type="NCBI Taxonomy" id="273540"/>
    <lineage>
        <taxon>Eukaryota</taxon>
        <taxon>Viridiplantae</taxon>
        <taxon>Streptophyta</taxon>
        <taxon>Embryophyta</taxon>
        <taxon>Tracheophyta</taxon>
        <taxon>Spermatophyta</taxon>
        <taxon>Magnoliopsida</taxon>
        <taxon>Proteales</taxon>
        <taxon>Proteaceae</taxon>
        <taxon>Protea</taxon>
    </lineage>
</organism>
<name>A0A9Q0JUP4_9MAGN</name>
<gene>
    <name evidence="3" type="ORF">NE237_027775</name>
</gene>
<proteinExistence type="predicted"/>
<dbReference type="PANTHER" id="PTHR36308:SF1">
    <property type="entry name" value="DENTIN SIALOPHOSPHOPROTEIN-RELATED"/>
    <property type="match status" value="1"/>
</dbReference>
<feature type="compositionally biased region" description="Polar residues" evidence="1">
    <location>
        <begin position="385"/>
        <end position="454"/>
    </location>
</feature>
<evidence type="ECO:0000259" key="2">
    <source>
        <dbReference type="Pfam" id="PF25122"/>
    </source>
</evidence>
<evidence type="ECO:0000256" key="1">
    <source>
        <dbReference type="SAM" id="MobiDB-lite"/>
    </source>
</evidence>
<keyword evidence="4" id="KW-1185">Reference proteome</keyword>
<sequence length="577" mass="62935">MASEIPISLIREVQIAIRKEAGLASYDPDDPSLPDLPSIKELISEFDPSPPYLRCKQCKGRLLRGLQSIVCVYCGASQRKELPPDPLPFKTTFGYRWLLESLNLDGSETIDLSAGVNDSTKSQNASKEEMILSDLLDIKLHWPAEPEETEISFTSKAPVQNKFSLNFSGVDLDRFFSEKKEVGDPSLSMEDLFSNEQFNKEMQGGPGQGSLNLFENVQSSGKPVRPLTTMADGNPISDWTAEFQSGGSGTFPGDSKSLDPTMGSPTMNASSPVEAAFSPVTHVNFQIDSTNNNVKLKNHPEDSESDDWVRGNAWDSSSTGISGKTEQFDLNIETNNFEPISNSNNLSSSGDIWFQDDQYQNSSMKVAKSERINEDDDSMDAWHDFTSSGNVADPFSNSSEQNSIATTPSVTQASDTNMVGLSNDSSDPWNDFTSSGNVPDPSSNSSKLSGTATTNTVTQVSDTNMVGESNDFHDMDFGSFSQPDLFSGASSIRNISMDMNNMQLEASVSDRMVEMDVKTEADGKKAASVDGSPITTMQSKAADHSVEMLIKEMPDLSFMLQKDLAIPQNRDGFNSVM</sequence>
<dbReference type="EMBL" id="JAMYWD010000012">
    <property type="protein sequence ID" value="KAJ4950943.1"/>
    <property type="molecule type" value="Genomic_DNA"/>
</dbReference>
<evidence type="ECO:0000313" key="3">
    <source>
        <dbReference type="EMBL" id="KAJ4950943.1"/>
    </source>
</evidence>
<dbReference type="OrthoDB" id="1904894at2759"/>
<feature type="domain" description="DUF7815" evidence="2">
    <location>
        <begin position="51"/>
        <end position="76"/>
    </location>
</feature>
<accession>A0A9Q0JUP4</accession>
<dbReference type="Pfam" id="PF25122">
    <property type="entry name" value="DUF7815"/>
    <property type="match status" value="1"/>
</dbReference>
<reference evidence="3" key="1">
    <citation type="journal article" date="2023" name="Plant J.">
        <title>The genome of the king protea, Protea cynaroides.</title>
        <authorList>
            <person name="Chang J."/>
            <person name="Duong T.A."/>
            <person name="Schoeman C."/>
            <person name="Ma X."/>
            <person name="Roodt D."/>
            <person name="Barker N."/>
            <person name="Li Z."/>
            <person name="Van de Peer Y."/>
            <person name="Mizrachi E."/>
        </authorList>
    </citation>
    <scope>NUCLEOTIDE SEQUENCE</scope>
    <source>
        <tissue evidence="3">Young leaves</tissue>
    </source>
</reference>
<dbReference type="PANTHER" id="PTHR36308">
    <property type="entry name" value="DENTIN SIALOPHOSPHOPROTEIN-RELATED"/>
    <property type="match status" value="1"/>
</dbReference>
<comment type="caution">
    <text evidence="3">The sequence shown here is derived from an EMBL/GenBank/DDBJ whole genome shotgun (WGS) entry which is preliminary data.</text>
</comment>
<feature type="region of interest" description="Disordered" evidence="1">
    <location>
        <begin position="292"/>
        <end position="311"/>
    </location>
</feature>
<dbReference type="Proteomes" id="UP001141806">
    <property type="component" value="Unassembled WGS sequence"/>
</dbReference>
<dbReference type="InterPro" id="IPR056717">
    <property type="entry name" value="DUF7815"/>
</dbReference>
<feature type="region of interest" description="Disordered" evidence="1">
    <location>
        <begin position="364"/>
        <end position="454"/>
    </location>
</feature>